<dbReference type="PATRIC" id="fig|1121015.4.peg.274"/>
<dbReference type="OrthoDB" id="6064739at2"/>
<proteinExistence type="predicted"/>
<dbReference type="InterPro" id="IPR011050">
    <property type="entry name" value="Pectin_lyase_fold/virulence"/>
</dbReference>
<evidence type="ECO:0000256" key="1">
    <source>
        <dbReference type="SAM" id="SignalP"/>
    </source>
</evidence>
<evidence type="ECO:0000313" key="2">
    <source>
        <dbReference type="EMBL" id="KFN44692.1"/>
    </source>
</evidence>
<dbReference type="EMBL" id="AVCI01000001">
    <property type="protein sequence ID" value="KFN44692.1"/>
    <property type="molecule type" value="Genomic_DNA"/>
</dbReference>
<dbReference type="PROSITE" id="PS51257">
    <property type="entry name" value="PROKAR_LIPOPROTEIN"/>
    <property type="match status" value="1"/>
</dbReference>
<dbReference type="SUPFAM" id="SSF51126">
    <property type="entry name" value="Pectin lyase-like"/>
    <property type="match status" value="1"/>
</dbReference>
<evidence type="ECO:0008006" key="4">
    <source>
        <dbReference type="Google" id="ProtNLM"/>
    </source>
</evidence>
<comment type="caution">
    <text evidence="2">The sequence shown here is derived from an EMBL/GenBank/DDBJ whole genome shotgun (WGS) entry which is preliminary data.</text>
</comment>
<reference evidence="2 3" key="1">
    <citation type="submission" date="2013-09" db="EMBL/GenBank/DDBJ databases">
        <title>Genome sequencing of Arenimonas oryziterrae.</title>
        <authorList>
            <person name="Chen F."/>
            <person name="Wang G."/>
        </authorList>
    </citation>
    <scope>NUCLEOTIDE SEQUENCE [LARGE SCALE GENOMIC DNA]</scope>
    <source>
        <strain evidence="2 3">YC6267</strain>
    </source>
</reference>
<dbReference type="AlphaFoldDB" id="A0A091AZF9"/>
<organism evidence="2 3">
    <name type="scientific">Arenimonas oryziterrae DSM 21050 = YC6267</name>
    <dbReference type="NCBI Taxonomy" id="1121015"/>
    <lineage>
        <taxon>Bacteria</taxon>
        <taxon>Pseudomonadati</taxon>
        <taxon>Pseudomonadota</taxon>
        <taxon>Gammaproteobacteria</taxon>
        <taxon>Lysobacterales</taxon>
        <taxon>Lysobacteraceae</taxon>
        <taxon>Arenimonas</taxon>
    </lineage>
</organism>
<protein>
    <recommendedName>
        <fullName evidence="4">Right handed beta helix domain-containing protein</fullName>
    </recommendedName>
</protein>
<feature type="chain" id="PRO_5001870688" description="Right handed beta helix domain-containing protein" evidence="1">
    <location>
        <begin position="21"/>
        <end position="261"/>
    </location>
</feature>
<keyword evidence="3" id="KW-1185">Reference proteome</keyword>
<sequence length="261" mass="26763">MRPTPLLFIAIALLSLTGCAQQTAIANHDSAALVQAIRAANQTPGKDVIRLAHRGLYVIGGPAEPGLLLPAIRGELQIIGDGAEIRGYTGDKLALLQIDKGSTLALDNLSLAEGSEGAVRNFGALRMTAVRIIDSTGSRSSAIVLNHGDIDAVDSEIAYNTLAGAHRDAGTVLNFGRIVLDRTTIHDNRAIGGSPNLAVAGGVLNYGSLRVDGLVMQDNDAEQGAAALQADGILNLGNGEVEGATARGAIRNGGGLAILNP</sequence>
<dbReference type="RefSeq" id="WP_022968862.1">
    <property type="nucleotide sequence ID" value="NZ_ATVD01000002.1"/>
</dbReference>
<name>A0A091AZF9_9GAMM</name>
<evidence type="ECO:0000313" key="3">
    <source>
        <dbReference type="Proteomes" id="UP000029385"/>
    </source>
</evidence>
<dbReference type="Proteomes" id="UP000029385">
    <property type="component" value="Unassembled WGS sequence"/>
</dbReference>
<gene>
    <name evidence="2" type="ORF">N789_01380</name>
</gene>
<keyword evidence="1" id="KW-0732">Signal</keyword>
<feature type="signal peptide" evidence="1">
    <location>
        <begin position="1"/>
        <end position="20"/>
    </location>
</feature>
<accession>A0A091AZF9</accession>